<dbReference type="SMART" id="SM00304">
    <property type="entry name" value="HAMP"/>
    <property type="match status" value="1"/>
</dbReference>
<gene>
    <name evidence="10" type="ORF">GH741_05410</name>
</gene>
<name>A0A6A8DLI5_9BACI</name>
<evidence type="ECO:0000259" key="8">
    <source>
        <dbReference type="PROSITE" id="PS50111"/>
    </source>
</evidence>
<comment type="subcellular location">
    <subcellularLocation>
        <location evidence="1">Cell membrane</location>
    </subcellularLocation>
</comment>
<keyword evidence="3 7" id="KW-0472">Membrane</keyword>
<feature type="domain" description="Methyl-accepting transducer" evidence="8">
    <location>
        <begin position="307"/>
        <end position="557"/>
    </location>
</feature>
<reference evidence="10" key="1">
    <citation type="submission" date="2019-11" db="EMBL/GenBank/DDBJ databases">
        <authorList>
            <person name="Li J."/>
        </authorList>
    </citation>
    <scope>NUCLEOTIDE SEQUENCE</scope>
    <source>
        <strain evidence="10">B6B</strain>
    </source>
</reference>
<dbReference type="Pfam" id="PF00672">
    <property type="entry name" value="HAMP"/>
    <property type="match status" value="1"/>
</dbReference>
<evidence type="ECO:0000256" key="4">
    <source>
        <dbReference type="ARBA" id="ARBA00023224"/>
    </source>
</evidence>
<dbReference type="PROSITE" id="PS50885">
    <property type="entry name" value="HAMP"/>
    <property type="match status" value="1"/>
</dbReference>
<evidence type="ECO:0000256" key="6">
    <source>
        <dbReference type="PROSITE-ProRule" id="PRU00284"/>
    </source>
</evidence>
<comment type="caution">
    <text evidence="10">The sequence shown here is derived from an EMBL/GenBank/DDBJ whole genome shotgun (WGS) entry which is preliminary data.</text>
</comment>
<dbReference type="CDD" id="cd06225">
    <property type="entry name" value="HAMP"/>
    <property type="match status" value="1"/>
</dbReference>
<dbReference type="InterPro" id="IPR003660">
    <property type="entry name" value="HAMP_dom"/>
</dbReference>
<dbReference type="SUPFAM" id="SSF58104">
    <property type="entry name" value="Methyl-accepting chemotaxis protein (MCP) signaling domain"/>
    <property type="match status" value="1"/>
</dbReference>
<protein>
    <submittedName>
        <fullName evidence="10">HAMP domain-containing protein</fullName>
    </submittedName>
</protein>
<keyword evidence="4 6" id="KW-0807">Transducer</keyword>
<evidence type="ECO:0000256" key="1">
    <source>
        <dbReference type="ARBA" id="ARBA00004236"/>
    </source>
</evidence>
<dbReference type="AlphaFoldDB" id="A0A6A8DLI5"/>
<dbReference type="InterPro" id="IPR004089">
    <property type="entry name" value="MCPsignal_dom"/>
</dbReference>
<dbReference type="RefSeq" id="WP_153735759.1">
    <property type="nucleotide sequence ID" value="NZ_WJNG01000003.1"/>
</dbReference>
<accession>A0A6A8DLI5</accession>
<feature type="domain" description="HAMP" evidence="9">
    <location>
        <begin position="235"/>
        <end position="288"/>
    </location>
</feature>
<organism evidence="10 11">
    <name type="scientific">Aquibacillus halophilus</name>
    <dbReference type="NCBI Taxonomy" id="930132"/>
    <lineage>
        <taxon>Bacteria</taxon>
        <taxon>Bacillati</taxon>
        <taxon>Bacillota</taxon>
        <taxon>Bacilli</taxon>
        <taxon>Bacillales</taxon>
        <taxon>Bacillaceae</taxon>
        <taxon>Aquibacillus</taxon>
    </lineage>
</organism>
<dbReference type="Gene3D" id="6.10.340.10">
    <property type="match status" value="1"/>
</dbReference>
<evidence type="ECO:0000313" key="10">
    <source>
        <dbReference type="EMBL" id="MRH42112.1"/>
    </source>
</evidence>
<evidence type="ECO:0000256" key="2">
    <source>
        <dbReference type="ARBA" id="ARBA00022475"/>
    </source>
</evidence>
<dbReference type="GO" id="GO:0005886">
    <property type="term" value="C:plasma membrane"/>
    <property type="evidence" value="ECO:0007669"/>
    <property type="project" value="UniProtKB-SubCell"/>
</dbReference>
<dbReference type="Pfam" id="PF00015">
    <property type="entry name" value="MCPsignal"/>
    <property type="match status" value="1"/>
</dbReference>
<evidence type="ECO:0000313" key="11">
    <source>
        <dbReference type="Proteomes" id="UP000799092"/>
    </source>
</evidence>
<dbReference type="GO" id="GO:0007165">
    <property type="term" value="P:signal transduction"/>
    <property type="evidence" value="ECO:0007669"/>
    <property type="project" value="UniProtKB-KW"/>
</dbReference>
<dbReference type="Gene3D" id="1.10.287.950">
    <property type="entry name" value="Methyl-accepting chemotaxis protein"/>
    <property type="match status" value="1"/>
</dbReference>
<dbReference type="CDD" id="cd11386">
    <property type="entry name" value="MCP_signal"/>
    <property type="match status" value="1"/>
</dbReference>
<keyword evidence="7" id="KW-0812">Transmembrane</keyword>
<evidence type="ECO:0000256" key="5">
    <source>
        <dbReference type="ARBA" id="ARBA00029447"/>
    </source>
</evidence>
<feature type="transmembrane region" description="Helical" evidence="7">
    <location>
        <begin position="212"/>
        <end position="237"/>
    </location>
</feature>
<dbReference type="OrthoDB" id="2168386at2"/>
<evidence type="ECO:0000256" key="7">
    <source>
        <dbReference type="SAM" id="Phobius"/>
    </source>
</evidence>
<dbReference type="SMART" id="SM00283">
    <property type="entry name" value="MA"/>
    <property type="match status" value="1"/>
</dbReference>
<keyword evidence="7" id="KW-1133">Transmembrane helix</keyword>
<dbReference type="PROSITE" id="PS50111">
    <property type="entry name" value="CHEMOTAXIS_TRANSDUC_2"/>
    <property type="match status" value="1"/>
</dbReference>
<comment type="similarity">
    <text evidence="5">Belongs to the methyl-accepting chemotaxis (MCP) protein family.</text>
</comment>
<dbReference type="EMBL" id="WJNG01000003">
    <property type="protein sequence ID" value="MRH42112.1"/>
    <property type="molecule type" value="Genomic_DNA"/>
</dbReference>
<dbReference type="PANTHER" id="PTHR32089:SF112">
    <property type="entry name" value="LYSOZYME-LIKE PROTEIN-RELATED"/>
    <property type="match status" value="1"/>
</dbReference>
<evidence type="ECO:0000256" key="3">
    <source>
        <dbReference type="ARBA" id="ARBA00023136"/>
    </source>
</evidence>
<sequence>MKKFKKKSPIYFKKKAKINLSNKHFNPNWKIKFKTIRTKVLFGFSIIVALTVAFGVFNYITSSNINKETEDIVDEQLAVLLANQTLAINIVDQVSLARAYILYGDSYYKEKFFEYQEESDRVEKQALTLNDSPKQKELAVLREKWIIAMEDKVFRIFDSGDENENVAKLSLSLTVGPLTAKLTSGYQDLIDNREELIVESGNKLLNHSRSSIIVGVVVSLIVAVLSFLIALFVSSIISKPIINVSKRMNLIANGDLKHEPLVNHSKDEVGQLVDATNQMNENMKTLVGEISNVSVSVSNQSEELTQAANEVKEGSNQIASTMQELSSGAETQAHTTSDLATSMISFSEKINEANNSGELVYQSSQQVLDLTKEGSRLMNTSIQQMATIDHIVQEAVGKVRGLDQQSQEISKLVGVIKDIAGQTNLLALNAAIEAARAGEHGKGFAVVADEVRKLAEQVSLSVTDITQIVTSIQKETNVVTDSLQDGYKEVQNGTNQIVKTGDTFDEIYTNLSEMADGIKLISENLGNIANNNESINTSIEEIAAVSEESAAGIEQTSASVQQTSSSMEEVANSSDELSRLSENLNTLIARFKL</sequence>
<proteinExistence type="inferred from homology"/>
<keyword evidence="11" id="KW-1185">Reference proteome</keyword>
<dbReference type="PANTHER" id="PTHR32089">
    <property type="entry name" value="METHYL-ACCEPTING CHEMOTAXIS PROTEIN MCPB"/>
    <property type="match status" value="1"/>
</dbReference>
<keyword evidence="2" id="KW-1003">Cell membrane</keyword>
<dbReference type="Proteomes" id="UP000799092">
    <property type="component" value="Unassembled WGS sequence"/>
</dbReference>
<evidence type="ECO:0000259" key="9">
    <source>
        <dbReference type="PROSITE" id="PS50885"/>
    </source>
</evidence>